<dbReference type="RefSeq" id="XP_013020505.1">
    <property type="nucleotide sequence ID" value="XM_013165051.1"/>
</dbReference>
<dbReference type="eggNOG" id="ENOG502S3C5">
    <property type="taxonomic scope" value="Eukaryota"/>
</dbReference>
<accession>S9PTB6</accession>
<dbReference type="SUPFAM" id="SSF49785">
    <property type="entry name" value="Galactose-binding domain-like"/>
    <property type="match status" value="1"/>
</dbReference>
<name>S9PTB6_SCHOY</name>
<protein>
    <submittedName>
        <fullName evidence="3">CIA30 family protein</fullName>
    </submittedName>
</protein>
<dbReference type="Pfam" id="PF08547">
    <property type="entry name" value="CIA30"/>
    <property type="match status" value="1"/>
</dbReference>
<dbReference type="OMA" id="IMVRSFF"/>
<sequence length="216" mass="24737">MLVLFGQPENWHEQDFRAVDDRVRGGQSTSHLTAEKGNGSDSYARFWGTLDTKTLGGAGFASQATNIPNRKWNLREFEGIEINIAKSDNFKYTFIIKDDHQTKNDDERSTLSYEYDFSPSFSKEDQSIYVPFSDFRPTYRGRPVEGAPPLDTSEIVQFSFMIRSFFDSQSGDFELLLKSVRAKPKYTPHQADLSEKQLYSTEEKTDNGLLSYCLCQ</sequence>
<reference evidence="3 4" key="1">
    <citation type="journal article" date="2011" name="Science">
        <title>Comparative functional genomics of the fission yeasts.</title>
        <authorList>
            <person name="Rhind N."/>
            <person name="Chen Z."/>
            <person name="Yassour M."/>
            <person name="Thompson D.A."/>
            <person name="Haas B.J."/>
            <person name="Habib N."/>
            <person name="Wapinski I."/>
            <person name="Roy S."/>
            <person name="Lin M.F."/>
            <person name="Heiman D.I."/>
            <person name="Young S.K."/>
            <person name="Furuya K."/>
            <person name="Guo Y."/>
            <person name="Pidoux A."/>
            <person name="Chen H.M."/>
            <person name="Robbertse B."/>
            <person name="Goldberg J.M."/>
            <person name="Aoki K."/>
            <person name="Bayne E.H."/>
            <person name="Berlin A.M."/>
            <person name="Desjardins C.A."/>
            <person name="Dobbs E."/>
            <person name="Dukaj L."/>
            <person name="Fan L."/>
            <person name="FitzGerald M.G."/>
            <person name="French C."/>
            <person name="Gujja S."/>
            <person name="Hansen K."/>
            <person name="Keifenheim D."/>
            <person name="Levin J.Z."/>
            <person name="Mosher R.A."/>
            <person name="Mueller C.A."/>
            <person name="Pfiffner J."/>
            <person name="Priest M."/>
            <person name="Russ C."/>
            <person name="Smialowska A."/>
            <person name="Swoboda P."/>
            <person name="Sykes S.M."/>
            <person name="Vaughn M."/>
            <person name="Vengrova S."/>
            <person name="Yoder R."/>
            <person name="Zeng Q."/>
            <person name="Allshire R."/>
            <person name="Baulcombe D."/>
            <person name="Birren B.W."/>
            <person name="Brown W."/>
            <person name="Ekwall K."/>
            <person name="Kellis M."/>
            <person name="Leatherwood J."/>
            <person name="Levin H."/>
            <person name="Margalit H."/>
            <person name="Martienssen R."/>
            <person name="Nieduszynski C.A."/>
            <person name="Spatafora J.W."/>
            <person name="Friedman N."/>
            <person name="Dalgaard J.Z."/>
            <person name="Baumann P."/>
            <person name="Niki H."/>
            <person name="Regev A."/>
            <person name="Nusbaum C."/>
        </authorList>
    </citation>
    <scope>NUCLEOTIDE SEQUENCE [LARGE SCALE GENOMIC DNA]</scope>
    <source>
        <strain evidence="4">yFS286</strain>
    </source>
</reference>
<evidence type="ECO:0000256" key="1">
    <source>
        <dbReference type="ARBA" id="ARBA00007884"/>
    </source>
</evidence>
<dbReference type="AlphaFoldDB" id="S9PTB6"/>
<dbReference type="PANTHER" id="PTHR13194">
    <property type="entry name" value="COMPLEX I INTERMEDIATE-ASSOCIATED PROTEIN 30"/>
    <property type="match status" value="1"/>
</dbReference>
<evidence type="ECO:0000259" key="2">
    <source>
        <dbReference type="Pfam" id="PF08547"/>
    </source>
</evidence>
<dbReference type="GO" id="GO:0051082">
    <property type="term" value="F:unfolded protein binding"/>
    <property type="evidence" value="ECO:0007669"/>
    <property type="project" value="TreeGrafter"/>
</dbReference>
<dbReference type="OrthoDB" id="426386at2759"/>
<evidence type="ECO:0000313" key="4">
    <source>
        <dbReference type="Proteomes" id="UP000016088"/>
    </source>
</evidence>
<dbReference type="HOGENOM" id="CLU_059028_3_1_1"/>
<dbReference type="GO" id="GO:0010257">
    <property type="term" value="P:NADH dehydrogenase complex assembly"/>
    <property type="evidence" value="ECO:0007669"/>
    <property type="project" value="TreeGrafter"/>
</dbReference>
<evidence type="ECO:0000313" key="3">
    <source>
        <dbReference type="EMBL" id="EPX70748.1"/>
    </source>
</evidence>
<dbReference type="EMBL" id="KE503208">
    <property type="protein sequence ID" value="EPX70748.1"/>
    <property type="molecule type" value="Genomic_DNA"/>
</dbReference>
<keyword evidence="4" id="KW-1185">Reference proteome</keyword>
<dbReference type="PANTHER" id="PTHR13194:SF19">
    <property type="entry name" value="NAD(P)-BINDING ROSSMANN-FOLD SUPERFAMILY PROTEIN"/>
    <property type="match status" value="1"/>
</dbReference>
<dbReference type="InterPro" id="IPR039131">
    <property type="entry name" value="NDUFAF1"/>
</dbReference>
<gene>
    <name evidence="3" type="ORF">SOCG_04209</name>
</gene>
<comment type="similarity">
    <text evidence="1">Belongs to the CIA30 family.</text>
</comment>
<dbReference type="VEuPathDB" id="FungiDB:SOCG_04209"/>
<feature type="domain" description="NADH:ubiquinone oxidoreductase intermediate-associated protein 30" evidence="2">
    <location>
        <begin position="5"/>
        <end position="176"/>
    </location>
</feature>
<dbReference type="Proteomes" id="UP000016088">
    <property type="component" value="Unassembled WGS sequence"/>
</dbReference>
<dbReference type="InterPro" id="IPR008979">
    <property type="entry name" value="Galactose-bd-like_sf"/>
</dbReference>
<dbReference type="GeneID" id="25033173"/>
<dbReference type="InterPro" id="IPR013857">
    <property type="entry name" value="NADH-UbQ_OxRdtase-assoc_prot30"/>
</dbReference>
<organism evidence="3 4">
    <name type="scientific">Schizosaccharomyces octosporus (strain yFS286)</name>
    <name type="common">Fission yeast</name>
    <name type="synonym">Octosporomyces octosporus</name>
    <dbReference type="NCBI Taxonomy" id="483514"/>
    <lineage>
        <taxon>Eukaryota</taxon>
        <taxon>Fungi</taxon>
        <taxon>Dikarya</taxon>
        <taxon>Ascomycota</taxon>
        <taxon>Taphrinomycotina</taxon>
        <taxon>Schizosaccharomycetes</taxon>
        <taxon>Schizosaccharomycetales</taxon>
        <taxon>Schizosaccharomycetaceae</taxon>
        <taxon>Schizosaccharomyces</taxon>
    </lineage>
</organism>
<proteinExistence type="inferred from homology"/>